<comment type="subcellular location">
    <subcellularLocation>
        <location evidence="1">Cell membrane</location>
        <topology evidence="1">Multi-pass membrane protein</topology>
    </subcellularLocation>
</comment>
<evidence type="ECO:0000313" key="9">
    <source>
        <dbReference type="Proteomes" id="UP000632659"/>
    </source>
</evidence>
<feature type="domain" description="Major facilitator superfamily (MFS) profile" evidence="7">
    <location>
        <begin position="1"/>
        <end position="412"/>
    </location>
</feature>
<feature type="transmembrane region" description="Helical" evidence="6">
    <location>
        <begin position="12"/>
        <end position="35"/>
    </location>
</feature>
<accession>A0A8J6U184</accession>
<dbReference type="InterPro" id="IPR024671">
    <property type="entry name" value="Atg22-like"/>
</dbReference>
<gene>
    <name evidence="8" type="ORF">H8702_12785</name>
</gene>
<keyword evidence="2" id="KW-0813">Transport</keyword>
<dbReference type="PANTHER" id="PTHR23519:SF1">
    <property type="entry name" value="AUTOPHAGY-RELATED PROTEIN 22"/>
    <property type="match status" value="1"/>
</dbReference>
<feature type="transmembrane region" description="Helical" evidence="6">
    <location>
        <begin position="108"/>
        <end position="129"/>
    </location>
</feature>
<evidence type="ECO:0000256" key="3">
    <source>
        <dbReference type="ARBA" id="ARBA00022692"/>
    </source>
</evidence>
<keyword evidence="4 6" id="KW-1133">Transmembrane helix</keyword>
<feature type="transmembrane region" description="Helical" evidence="6">
    <location>
        <begin position="357"/>
        <end position="382"/>
    </location>
</feature>
<feature type="transmembrane region" description="Helical" evidence="6">
    <location>
        <begin position="268"/>
        <end position="287"/>
    </location>
</feature>
<dbReference type="Proteomes" id="UP000632659">
    <property type="component" value="Unassembled WGS sequence"/>
</dbReference>
<evidence type="ECO:0000256" key="1">
    <source>
        <dbReference type="ARBA" id="ARBA00004651"/>
    </source>
</evidence>
<feature type="transmembrane region" description="Helical" evidence="6">
    <location>
        <begin position="55"/>
        <end position="76"/>
    </location>
</feature>
<dbReference type="PANTHER" id="PTHR23519">
    <property type="entry name" value="AUTOPHAGY-RELATED PROTEIN 22"/>
    <property type="match status" value="1"/>
</dbReference>
<dbReference type="InterPro" id="IPR050495">
    <property type="entry name" value="ATG22/LtaA_families"/>
</dbReference>
<evidence type="ECO:0000256" key="2">
    <source>
        <dbReference type="ARBA" id="ARBA00022448"/>
    </source>
</evidence>
<feature type="transmembrane region" description="Helical" evidence="6">
    <location>
        <begin position="299"/>
        <end position="317"/>
    </location>
</feature>
<evidence type="ECO:0000259" key="7">
    <source>
        <dbReference type="PROSITE" id="PS50850"/>
    </source>
</evidence>
<evidence type="ECO:0000313" key="8">
    <source>
        <dbReference type="EMBL" id="MBC8611967.1"/>
    </source>
</evidence>
<feature type="transmembrane region" description="Helical" evidence="6">
    <location>
        <begin position="141"/>
        <end position="165"/>
    </location>
</feature>
<evidence type="ECO:0000256" key="6">
    <source>
        <dbReference type="SAM" id="Phobius"/>
    </source>
</evidence>
<feature type="transmembrane region" description="Helical" evidence="6">
    <location>
        <begin position="388"/>
        <end position="407"/>
    </location>
</feature>
<dbReference type="EMBL" id="JACRTL010000009">
    <property type="protein sequence ID" value="MBC8611967.1"/>
    <property type="molecule type" value="Genomic_DNA"/>
</dbReference>
<dbReference type="InterPro" id="IPR020846">
    <property type="entry name" value="MFS_dom"/>
</dbReference>
<evidence type="ECO:0000256" key="4">
    <source>
        <dbReference type="ARBA" id="ARBA00022989"/>
    </source>
</evidence>
<keyword evidence="3 6" id="KW-0812">Transmembrane</keyword>
<dbReference type="Gene3D" id="1.20.1250.20">
    <property type="entry name" value="MFS general substrate transporter like domains"/>
    <property type="match status" value="1"/>
</dbReference>
<feature type="transmembrane region" description="Helical" evidence="6">
    <location>
        <begin position="177"/>
        <end position="194"/>
    </location>
</feature>
<dbReference type="GO" id="GO:0005886">
    <property type="term" value="C:plasma membrane"/>
    <property type="evidence" value="ECO:0007669"/>
    <property type="project" value="UniProtKB-SubCell"/>
</dbReference>
<name>A0A8J6U184_9FIRM</name>
<keyword evidence="5 6" id="KW-0472">Membrane</keyword>
<evidence type="ECO:0000256" key="5">
    <source>
        <dbReference type="ARBA" id="ARBA00023136"/>
    </source>
</evidence>
<protein>
    <submittedName>
        <fullName evidence="8">MFS transporter</fullName>
    </submittedName>
</protein>
<feature type="transmembrane region" description="Helical" evidence="6">
    <location>
        <begin position="83"/>
        <end position="102"/>
    </location>
</feature>
<dbReference type="PROSITE" id="PS50850">
    <property type="entry name" value="MFS"/>
    <property type="match status" value="1"/>
</dbReference>
<comment type="caution">
    <text evidence="8">The sequence shown here is derived from an EMBL/GenBank/DDBJ whole genome shotgun (WGS) entry which is preliminary data.</text>
</comment>
<dbReference type="Pfam" id="PF11700">
    <property type="entry name" value="ATG22"/>
    <property type="match status" value="1"/>
</dbReference>
<reference evidence="8" key="1">
    <citation type="submission" date="2020-08" db="EMBL/GenBank/DDBJ databases">
        <title>Genome public.</title>
        <authorList>
            <person name="Liu C."/>
            <person name="Sun Q."/>
        </authorList>
    </citation>
    <scope>NUCLEOTIDE SEQUENCE</scope>
    <source>
        <strain evidence="8">NSJ-15</strain>
    </source>
</reference>
<feature type="transmembrane region" description="Helical" evidence="6">
    <location>
        <begin position="323"/>
        <end position="345"/>
    </location>
</feature>
<dbReference type="RefSeq" id="WP_187536831.1">
    <property type="nucleotide sequence ID" value="NZ_JACRTL010000009.1"/>
</dbReference>
<proteinExistence type="predicted"/>
<dbReference type="AlphaFoldDB" id="A0A8J6U184"/>
<dbReference type="InterPro" id="IPR036259">
    <property type="entry name" value="MFS_trans_sf"/>
</dbReference>
<organism evidence="8 9">
    <name type="scientific">Massiliimalia timonensis</name>
    <dbReference type="NCBI Taxonomy" id="1987501"/>
    <lineage>
        <taxon>Bacteria</taxon>
        <taxon>Bacillati</taxon>
        <taxon>Bacillota</taxon>
        <taxon>Clostridia</taxon>
        <taxon>Eubacteriales</taxon>
        <taxon>Oscillospiraceae</taxon>
        <taxon>Massiliimalia</taxon>
    </lineage>
</organism>
<keyword evidence="9" id="KW-1185">Reference proteome</keyword>
<feature type="transmembrane region" description="Helical" evidence="6">
    <location>
        <begin position="236"/>
        <end position="256"/>
    </location>
</feature>
<dbReference type="SUPFAM" id="SSF103473">
    <property type="entry name" value="MFS general substrate transporter"/>
    <property type="match status" value="1"/>
</dbReference>
<sequence length="418" mass="46115">MKLKLTKEELSWSLYDCANSAYIMMLTAMIPPYIATIGQEFSGLSSASTTANWSFVQSGATLVIALLAPLLGVLADRKGKKKLFFTSFFVLAAVMFFAMAFIDNYYVLLAVNLLTGIGYAGANIFYDAFLVDVTQDERMDFISSFGYAVGYVGSCIPFIISIILYMTTPFGLDAMSAVKAGILINAVWWVLFTIPMMRRVHQKYYNDKLQGGVMKAAFKQVGHTCRLIAKNKSIGLFLLAYFFYIDGVDTIIKLSTTYGQAVGLDTTGMIIALLVTQLVAFPAVLVFAKVSQRFSTKRVLLWCVVTYVGVCIFGYFLTHQWQFWIMAVVVGIVQGTIQALSRSYFGKLVPKENNNEYFGFYNIFGKYATVIGPALMGLATLLTGNARYGVLSIAVLFVLGFVILLFVPNAETKTDSAA</sequence>
<dbReference type="GO" id="GO:0022857">
    <property type="term" value="F:transmembrane transporter activity"/>
    <property type="evidence" value="ECO:0007669"/>
    <property type="project" value="InterPro"/>
</dbReference>